<evidence type="ECO:0000259" key="15">
    <source>
        <dbReference type="PROSITE" id="PS51327"/>
    </source>
</evidence>
<evidence type="ECO:0000313" key="17">
    <source>
        <dbReference type="Proteomes" id="UP000054342"/>
    </source>
</evidence>
<dbReference type="Gene3D" id="3.40.50.300">
    <property type="entry name" value="P-loop containing nucleotide triphosphate hydrolases"/>
    <property type="match status" value="2"/>
</dbReference>
<dbReference type="PROSITE" id="PS51192">
    <property type="entry name" value="HELICASE_ATP_BIND_1"/>
    <property type="match status" value="1"/>
</dbReference>
<accession>A0A0D2ER34</accession>
<protein>
    <recommendedName>
        <fullName evidence="18">Dicer-like protein 2</fullName>
    </recommendedName>
</protein>
<dbReference type="InterPro" id="IPR005034">
    <property type="entry name" value="Dicer_dimerisation"/>
</dbReference>
<dbReference type="OrthoDB" id="416741at2759"/>
<dbReference type="InterPro" id="IPR000999">
    <property type="entry name" value="RNase_III_dom"/>
</dbReference>
<feature type="compositionally biased region" description="Acidic residues" evidence="11">
    <location>
        <begin position="11"/>
        <end position="22"/>
    </location>
</feature>
<evidence type="ECO:0000256" key="1">
    <source>
        <dbReference type="ARBA" id="ARBA00022721"/>
    </source>
</evidence>
<dbReference type="Pfam" id="PF03368">
    <property type="entry name" value="Dicer_dimer"/>
    <property type="match status" value="1"/>
</dbReference>
<keyword evidence="4" id="KW-0378">Hydrolase</keyword>
<dbReference type="PANTHER" id="PTHR14950">
    <property type="entry name" value="DICER-RELATED"/>
    <property type="match status" value="1"/>
</dbReference>
<keyword evidence="3" id="KW-0547">Nucleotide-binding</keyword>
<feature type="domain" description="RNase III" evidence="12">
    <location>
        <begin position="939"/>
        <end position="1068"/>
    </location>
</feature>
<dbReference type="GO" id="GO:0003723">
    <property type="term" value="F:RNA binding"/>
    <property type="evidence" value="ECO:0007669"/>
    <property type="project" value="UniProtKB-UniRule"/>
</dbReference>
<evidence type="ECO:0000256" key="10">
    <source>
        <dbReference type="PROSITE-ProRule" id="PRU00657"/>
    </source>
</evidence>
<dbReference type="SUPFAM" id="SSF52540">
    <property type="entry name" value="P-loop containing nucleoside triphosphate hydrolases"/>
    <property type="match status" value="1"/>
</dbReference>
<keyword evidence="8" id="KW-0051">Antiviral defense</keyword>
<feature type="domain" description="RNase III" evidence="12">
    <location>
        <begin position="1114"/>
        <end position="1297"/>
    </location>
</feature>
<evidence type="ECO:0000256" key="7">
    <source>
        <dbReference type="ARBA" id="ARBA00022884"/>
    </source>
</evidence>
<evidence type="ECO:0008006" key="18">
    <source>
        <dbReference type="Google" id="ProtNLM"/>
    </source>
</evidence>
<dbReference type="SMART" id="SM00487">
    <property type="entry name" value="DEXDc"/>
    <property type="match status" value="1"/>
</dbReference>
<dbReference type="GO" id="GO:0005634">
    <property type="term" value="C:nucleus"/>
    <property type="evidence" value="ECO:0007669"/>
    <property type="project" value="TreeGrafter"/>
</dbReference>
<keyword evidence="2" id="KW-0677">Repeat</keyword>
<evidence type="ECO:0000256" key="6">
    <source>
        <dbReference type="ARBA" id="ARBA00022840"/>
    </source>
</evidence>
<name>A0A0D2ER34_9EURO</name>
<dbReference type="SMART" id="SM00535">
    <property type="entry name" value="RIBOc"/>
    <property type="match status" value="2"/>
</dbReference>
<evidence type="ECO:0000256" key="2">
    <source>
        <dbReference type="ARBA" id="ARBA00022737"/>
    </source>
</evidence>
<dbReference type="Pfam" id="PF00270">
    <property type="entry name" value="DEAD"/>
    <property type="match status" value="1"/>
</dbReference>
<keyword evidence="5" id="KW-0347">Helicase</keyword>
<dbReference type="STRING" id="348802.A0A0D2ER34"/>
<dbReference type="InterPro" id="IPR027417">
    <property type="entry name" value="P-loop_NTPase"/>
</dbReference>
<feature type="region of interest" description="Disordered" evidence="11">
    <location>
        <begin position="1"/>
        <end position="29"/>
    </location>
</feature>
<dbReference type="Gene3D" id="1.10.1520.10">
    <property type="entry name" value="Ribonuclease III domain"/>
    <property type="match status" value="2"/>
</dbReference>
<dbReference type="InterPro" id="IPR014001">
    <property type="entry name" value="Helicase_ATP-bd"/>
</dbReference>
<evidence type="ECO:0000256" key="8">
    <source>
        <dbReference type="ARBA" id="ARBA00023118"/>
    </source>
</evidence>
<evidence type="ECO:0000313" key="16">
    <source>
        <dbReference type="EMBL" id="KIW58163.1"/>
    </source>
</evidence>
<dbReference type="Pfam" id="PF00636">
    <property type="entry name" value="Ribonuclease_3"/>
    <property type="match status" value="2"/>
</dbReference>
<dbReference type="PANTHER" id="PTHR14950:SF37">
    <property type="entry name" value="ENDORIBONUCLEASE DICER"/>
    <property type="match status" value="1"/>
</dbReference>
<reference evidence="16 17" key="1">
    <citation type="submission" date="2015-01" db="EMBL/GenBank/DDBJ databases">
        <title>The Genome Sequence of Exophiala xenobiotica CBS118157.</title>
        <authorList>
            <consortium name="The Broad Institute Genomics Platform"/>
            <person name="Cuomo C."/>
            <person name="de Hoog S."/>
            <person name="Gorbushina A."/>
            <person name="Stielow B."/>
            <person name="Teixiera M."/>
            <person name="Abouelleil A."/>
            <person name="Chapman S.B."/>
            <person name="Priest M."/>
            <person name="Young S.K."/>
            <person name="Wortman J."/>
            <person name="Nusbaum C."/>
            <person name="Birren B."/>
        </authorList>
    </citation>
    <scope>NUCLEOTIDE SEQUENCE [LARGE SCALE GENOMIC DNA]</scope>
    <source>
        <strain evidence="16 17">CBS 118157</strain>
    </source>
</reference>
<dbReference type="GO" id="GO:0005737">
    <property type="term" value="C:cytoplasm"/>
    <property type="evidence" value="ECO:0007669"/>
    <property type="project" value="TreeGrafter"/>
</dbReference>
<keyword evidence="6" id="KW-0067">ATP-binding</keyword>
<dbReference type="HOGENOM" id="CLU_000907_4_6_1"/>
<dbReference type="InterPro" id="IPR036389">
    <property type="entry name" value="RNase_III_sf"/>
</dbReference>
<sequence length="1425" mass="159846">MILSQNRMDLESEDTWSDSESEAGDHDGLPLHSRAYQIEMFEQSMQGNIIAIMSTGSGKTLVAKLRIEAELQRTIGQRVWFTAPSVVLAIQQYSFLSKQLPAFQFRLITGMDNAEYWRTQEVWDKVLFNIDVVVSTPRILLDALNYGFLSLKDISLLVVDEAHHCVARSDLNTIMQLHYHAPDARGLGHSLPHILGLSASPITKRRTSEIRELEANLNAKCKTPLQQLDEYTAFVNMPKLETVTFERNCRSPSMLLTILRGVISGVQVEDDPFFRLLKDKSDMRSREKLKQILKRNATPAIEELRTFDRSCVDIHEDLGRWACDAFITAGTQKALVLASAEGDAYALGGPSNDKSRFIGSILQSFRESSDLCSDWALDSNLSPKAEALFNFLTQEYSPTLRGLVFVKKRDTAWALTELINNHSKMHNYQAFSFVGASNPGHQGVFDFAQLHVQNENLERFRRGELNICVATSVLEEGIDVPAMNLVICFDERPNLRSFVQSRGRARQRNSKFVVFRPREETGAKIKMWETLEREMKEECENSLRALEELKAVQMQDESGGEIFRVPATGATLTFDNARERLQRFCSKLPKKEGLDVPELVYCVEGEVGVAVSAKVYLPSSLPGVLRVFHSKSNWMTEKMAKKDAAYHAYLSLYRAGLVTDNLLPPEVPKATNNGTQPDNTIRTKDGMCNVHDQYDPWSPVMSNWSHSTKLYTHTFQIAGGTSIYPSMLMLLPLKLFATSFPLYLTAYNSIQISFNAGEEVSGFSVELSRDISFHLLMSILGRRLQGIQKEQLPFVLVPDMDPRFLERWYSQVSTNMPLSSVLADGGLSKRKYLLRHREEPVPFVYDHELTQSEIMDVDGLEAISIAARRFSRKLEYLDPPLHLLSTKPAVSTTLLADNCELLGLPAEYGELVLLIPSITHMIEVTLRSAEACKGPLSSLEFADLDLVSQALTLPSVSARNYDRLEFLGDDLLKFYASLQIFVDNPNHPENLLSMDRERIVNNARLQRTTRELGLDRFLTKHKFSGAQWRAGVSSADTVDAVPSKKRLSAKTLADIVEALIGAASLDGAASGTAHEKVIRALQLFLSEVEWRSTEDNLARLSIKHDSSLPGLDLLAPVETLIGYTFTHRSLLSEALTQSSLGAGTTSYERLEFLGDAILDHIVKARLFHSPLKLEPEQMTIRRHALVSHVTLAFFALQTSHERSIIEIQTDFRTRKTEEHAAVQAVYLPDYIKRIGSRQDIESRELTIAAYEEVRESILESFSNDRKFPWSDLYHLRAPKSYSDIIESILAAVFIESGGSNDACESVLDKLGFMKLLDRFANERDLDVLHPEARLSQVAKDSILVASQSKKSGWRCKVILDGEKIAHARKASCKDEATCRAAEKGVGVLLEARKRKTSAEYVDKAGPTAATGEEEVVPMEVDEEAG</sequence>
<dbReference type="Gene3D" id="3.30.160.380">
    <property type="entry name" value="Dicer dimerisation domain"/>
    <property type="match status" value="1"/>
</dbReference>
<dbReference type="InterPro" id="IPR011545">
    <property type="entry name" value="DEAD/DEAH_box_helicase_dom"/>
</dbReference>
<dbReference type="GO" id="GO:0050688">
    <property type="term" value="P:regulation of defense response to virus"/>
    <property type="evidence" value="ECO:0007669"/>
    <property type="project" value="UniProtKB-KW"/>
</dbReference>
<dbReference type="GeneID" id="25324618"/>
<dbReference type="Proteomes" id="UP000054342">
    <property type="component" value="Unassembled WGS sequence"/>
</dbReference>
<keyword evidence="7 10" id="KW-0694">RNA-binding</keyword>
<evidence type="ECO:0000256" key="9">
    <source>
        <dbReference type="ARBA" id="ARBA00025403"/>
    </source>
</evidence>
<dbReference type="SMART" id="SM00490">
    <property type="entry name" value="HELICc"/>
    <property type="match status" value="1"/>
</dbReference>
<dbReference type="InterPro" id="IPR038248">
    <property type="entry name" value="Dicer_dimer_sf"/>
</dbReference>
<feature type="domain" description="Helicase ATP-binding" evidence="13">
    <location>
        <begin position="40"/>
        <end position="219"/>
    </location>
</feature>
<dbReference type="PROSITE" id="PS00517">
    <property type="entry name" value="RNASE_3_1"/>
    <property type="match status" value="1"/>
</dbReference>
<evidence type="ECO:0000256" key="4">
    <source>
        <dbReference type="ARBA" id="ARBA00022801"/>
    </source>
</evidence>
<evidence type="ECO:0000259" key="12">
    <source>
        <dbReference type="PROSITE" id="PS50142"/>
    </source>
</evidence>
<dbReference type="Pfam" id="PF00271">
    <property type="entry name" value="Helicase_C"/>
    <property type="match status" value="1"/>
</dbReference>
<dbReference type="RefSeq" id="XP_013318747.1">
    <property type="nucleotide sequence ID" value="XM_013463293.1"/>
</dbReference>
<keyword evidence="17" id="KW-1185">Reference proteome</keyword>
<evidence type="ECO:0000259" key="14">
    <source>
        <dbReference type="PROSITE" id="PS51194"/>
    </source>
</evidence>
<comment type="function">
    <text evidence="9">Dicer-like endonuclease involved in cleaving double-stranded RNA in the RNA interference (RNAi) pathway. Produces 21 to 25 bp dsRNAs (siRNAs) which target the selective destruction of homologous RNAs leading to sequence-specific suppression of gene expression, called post-transcriptional gene silencing (PTGS). Part of a broad host defense response against viral infection and transposons.</text>
</comment>
<comment type="similarity">
    <text evidence="10">Belongs to the helicase family. Dicer subfamily.</text>
</comment>
<dbReference type="PROSITE" id="PS50142">
    <property type="entry name" value="RNASE_3_2"/>
    <property type="match status" value="2"/>
</dbReference>
<evidence type="ECO:0000256" key="11">
    <source>
        <dbReference type="SAM" id="MobiDB-lite"/>
    </source>
</evidence>
<organism evidence="16 17">
    <name type="scientific">Exophiala xenobiotica</name>
    <dbReference type="NCBI Taxonomy" id="348802"/>
    <lineage>
        <taxon>Eukaryota</taxon>
        <taxon>Fungi</taxon>
        <taxon>Dikarya</taxon>
        <taxon>Ascomycota</taxon>
        <taxon>Pezizomycotina</taxon>
        <taxon>Eurotiomycetes</taxon>
        <taxon>Chaetothyriomycetidae</taxon>
        <taxon>Chaetothyriales</taxon>
        <taxon>Herpotrichiellaceae</taxon>
        <taxon>Exophiala</taxon>
    </lineage>
</organism>
<dbReference type="GO" id="GO:0030422">
    <property type="term" value="P:siRNA processing"/>
    <property type="evidence" value="ECO:0007669"/>
    <property type="project" value="TreeGrafter"/>
</dbReference>
<dbReference type="PROSITE" id="PS51327">
    <property type="entry name" value="DICER_DSRBF"/>
    <property type="match status" value="1"/>
</dbReference>
<feature type="domain" description="Dicer dsRNA-binding fold" evidence="15">
    <location>
        <begin position="577"/>
        <end position="672"/>
    </location>
</feature>
<gene>
    <name evidence="16" type="ORF">PV05_02710</name>
</gene>
<dbReference type="GO" id="GO:0005524">
    <property type="term" value="F:ATP binding"/>
    <property type="evidence" value="ECO:0007669"/>
    <property type="project" value="UniProtKB-KW"/>
</dbReference>
<proteinExistence type="inferred from homology"/>
<keyword evidence="1" id="KW-0930">Antiviral protein</keyword>
<dbReference type="GO" id="GO:0004386">
    <property type="term" value="F:helicase activity"/>
    <property type="evidence" value="ECO:0007669"/>
    <property type="project" value="UniProtKB-KW"/>
</dbReference>
<evidence type="ECO:0000259" key="13">
    <source>
        <dbReference type="PROSITE" id="PS51192"/>
    </source>
</evidence>
<dbReference type="GO" id="GO:0051607">
    <property type="term" value="P:defense response to virus"/>
    <property type="evidence" value="ECO:0007669"/>
    <property type="project" value="UniProtKB-KW"/>
</dbReference>
<evidence type="ECO:0000256" key="3">
    <source>
        <dbReference type="ARBA" id="ARBA00022741"/>
    </source>
</evidence>
<dbReference type="InterPro" id="IPR001650">
    <property type="entry name" value="Helicase_C-like"/>
</dbReference>
<dbReference type="SUPFAM" id="SSF69065">
    <property type="entry name" value="RNase III domain-like"/>
    <property type="match status" value="2"/>
</dbReference>
<feature type="domain" description="Helicase C-terminal" evidence="14">
    <location>
        <begin position="391"/>
        <end position="547"/>
    </location>
</feature>
<dbReference type="GO" id="GO:0004525">
    <property type="term" value="F:ribonuclease III activity"/>
    <property type="evidence" value="ECO:0007669"/>
    <property type="project" value="InterPro"/>
</dbReference>
<dbReference type="EMBL" id="KN847318">
    <property type="protein sequence ID" value="KIW58163.1"/>
    <property type="molecule type" value="Genomic_DNA"/>
</dbReference>
<dbReference type="CDD" id="cd00593">
    <property type="entry name" value="RIBOc"/>
    <property type="match status" value="2"/>
</dbReference>
<evidence type="ECO:0000256" key="5">
    <source>
        <dbReference type="ARBA" id="ARBA00022806"/>
    </source>
</evidence>
<dbReference type="PROSITE" id="PS51194">
    <property type="entry name" value="HELICASE_CTER"/>
    <property type="match status" value="1"/>
</dbReference>